<keyword evidence="2" id="KW-0812">Transmembrane</keyword>
<feature type="compositionally biased region" description="Polar residues" evidence="1">
    <location>
        <begin position="140"/>
        <end position="154"/>
    </location>
</feature>
<feature type="region of interest" description="Disordered" evidence="1">
    <location>
        <begin position="138"/>
        <end position="159"/>
    </location>
</feature>
<dbReference type="AlphaFoldDB" id="A0A1G7L5S8"/>
<feature type="region of interest" description="Disordered" evidence="1">
    <location>
        <begin position="346"/>
        <end position="380"/>
    </location>
</feature>
<dbReference type="Pfam" id="PF07863">
    <property type="entry name" value="CtnDOT_TraJ"/>
    <property type="match status" value="1"/>
</dbReference>
<feature type="chain" id="PRO_5011781171" evidence="3">
    <location>
        <begin position="26"/>
        <end position="380"/>
    </location>
</feature>
<dbReference type="NCBIfam" id="TIGR03782">
    <property type="entry name" value="Bac_Flav_CT_J"/>
    <property type="match status" value="1"/>
</dbReference>
<evidence type="ECO:0000313" key="6">
    <source>
        <dbReference type="Proteomes" id="UP000199072"/>
    </source>
</evidence>
<feature type="compositionally biased region" description="Low complexity" evidence="1">
    <location>
        <begin position="348"/>
        <end position="371"/>
    </location>
</feature>
<accession>A0A1G7L5S8</accession>
<feature type="domain" description="Conjugative transposon TraJ C-terminal" evidence="4">
    <location>
        <begin position="33"/>
        <end position="346"/>
    </location>
</feature>
<dbReference type="InterPro" id="IPR022393">
    <property type="entry name" value="Conjugative_transposon_TraJ"/>
</dbReference>
<dbReference type="EMBL" id="FNAI01000018">
    <property type="protein sequence ID" value="SDF44882.1"/>
    <property type="molecule type" value="Genomic_DNA"/>
</dbReference>
<feature type="transmembrane region" description="Helical" evidence="2">
    <location>
        <begin position="49"/>
        <end position="73"/>
    </location>
</feature>
<protein>
    <submittedName>
        <fullName evidence="5">Bacteroides conjugative transposon TraJ protein</fullName>
    </submittedName>
</protein>
<organism evidence="5 6">
    <name type="scientific">Mucilaginibacter pineti</name>
    <dbReference type="NCBI Taxonomy" id="1391627"/>
    <lineage>
        <taxon>Bacteria</taxon>
        <taxon>Pseudomonadati</taxon>
        <taxon>Bacteroidota</taxon>
        <taxon>Sphingobacteriia</taxon>
        <taxon>Sphingobacteriales</taxon>
        <taxon>Sphingobacteriaceae</taxon>
        <taxon>Mucilaginibacter</taxon>
    </lineage>
</organism>
<keyword evidence="6" id="KW-1185">Reference proteome</keyword>
<evidence type="ECO:0000256" key="1">
    <source>
        <dbReference type="SAM" id="MobiDB-lite"/>
    </source>
</evidence>
<proteinExistence type="predicted"/>
<feature type="signal peptide" evidence="3">
    <location>
        <begin position="1"/>
        <end position="25"/>
    </location>
</feature>
<keyword evidence="3" id="KW-0732">Signal</keyword>
<evidence type="ECO:0000256" key="3">
    <source>
        <dbReference type="SAM" id="SignalP"/>
    </source>
</evidence>
<evidence type="ECO:0000259" key="4">
    <source>
        <dbReference type="Pfam" id="PF07863"/>
    </source>
</evidence>
<dbReference type="STRING" id="1391627.SAMN05216464_11850"/>
<feature type="transmembrane region" description="Helical" evidence="2">
    <location>
        <begin position="218"/>
        <end position="237"/>
    </location>
</feature>
<evidence type="ECO:0000256" key="2">
    <source>
        <dbReference type="SAM" id="Phobius"/>
    </source>
</evidence>
<gene>
    <name evidence="5" type="ORF">SAMN05216464_11850</name>
</gene>
<evidence type="ECO:0000313" key="5">
    <source>
        <dbReference type="EMBL" id="SDF44882.1"/>
    </source>
</evidence>
<sequence>MMKKSISKAAVLAALATLLPLLSHAQDTGIADDLHSLQGILENLYNQMMPLCSGMIGVARGIAGFAALWYISARIWKHIAAAEPVDIYPLLRPFAIGFCIAFFPLVLGLINGLLQPVVTATQGMVTNSNQAIARMLADKPQSTTEGQEPSSTNSDPDKWYQYSHPDNSGANATNTNPISDAFSGWSIKNWARKFIAEVLNVLFQAAALCLDTIRTFKLIVLAILGPLCFGLSIFDGFQHTLKQWVARYVNVFMWLPIANIFGAIIAKIQENMIAAAQSGNLPGNEFGNSNTAYLIFLLIGIVGYFTVPSIANYIMNVGGHALFAKTSALGSMAMSYASGAIMQSFSKSNTQSQPPQQNNTGNNGGNTANQSKLSGSPPKS</sequence>
<name>A0A1G7L5S8_9SPHI</name>
<keyword evidence="2" id="KW-1133">Transmembrane helix</keyword>
<dbReference type="Proteomes" id="UP000199072">
    <property type="component" value="Unassembled WGS sequence"/>
</dbReference>
<keyword evidence="2" id="KW-0472">Membrane</keyword>
<feature type="transmembrane region" description="Helical" evidence="2">
    <location>
        <begin position="292"/>
        <end position="315"/>
    </location>
</feature>
<feature type="transmembrane region" description="Helical" evidence="2">
    <location>
        <begin position="249"/>
        <end position="268"/>
    </location>
</feature>
<feature type="transmembrane region" description="Helical" evidence="2">
    <location>
        <begin position="94"/>
        <end position="114"/>
    </location>
</feature>
<dbReference type="InterPro" id="IPR012424">
    <property type="entry name" value="Conjugative_transposon_TraJ_C"/>
</dbReference>
<reference evidence="5 6" key="1">
    <citation type="submission" date="2016-10" db="EMBL/GenBank/DDBJ databases">
        <authorList>
            <person name="de Groot N.N."/>
        </authorList>
    </citation>
    <scope>NUCLEOTIDE SEQUENCE [LARGE SCALE GENOMIC DNA]</scope>
    <source>
        <strain evidence="5 6">47C3B</strain>
    </source>
</reference>